<evidence type="ECO:0000313" key="2">
    <source>
        <dbReference type="Proteomes" id="UP000755104"/>
    </source>
</evidence>
<organism evidence="1 2">
    <name type="scientific">Qipengyuania qiaonensis</name>
    <dbReference type="NCBI Taxonomy" id="2867240"/>
    <lineage>
        <taxon>Bacteria</taxon>
        <taxon>Pseudomonadati</taxon>
        <taxon>Pseudomonadota</taxon>
        <taxon>Alphaproteobacteria</taxon>
        <taxon>Sphingomonadales</taxon>
        <taxon>Erythrobacteraceae</taxon>
        <taxon>Qipengyuania</taxon>
    </lineage>
</organism>
<dbReference type="RefSeq" id="WP_221557996.1">
    <property type="nucleotide sequence ID" value="NZ_JAIGNO010000005.1"/>
</dbReference>
<evidence type="ECO:0000313" key="1">
    <source>
        <dbReference type="EMBL" id="MBX7482729.1"/>
    </source>
</evidence>
<dbReference type="InterPro" id="IPR036170">
    <property type="entry name" value="YezG-like_sf"/>
</dbReference>
<reference evidence="1 2" key="1">
    <citation type="submission" date="2021-08" db="EMBL/GenBank/DDBJ databases">
        <title>Comparative Genomics Analysis of the Genus Qipengyuania Reveals Extensive Genetic Diversity and Metabolic Versatility, Including the Description of Fifteen Novel Species.</title>
        <authorList>
            <person name="Liu Y."/>
        </authorList>
    </citation>
    <scope>NUCLEOTIDE SEQUENCE [LARGE SCALE GENOMIC DNA]</scope>
    <source>
        <strain evidence="1 2">6D47A</strain>
    </source>
</reference>
<sequence length="101" mass="11390">MNNELYQTLAKALVAICPDGFDEARVDAELEGDWSQKGYYCKVGGIWSNGKSVPADLDFEVDDALHALRGMMRQEGREPWAKCSFLMKRDGSFTFDVSYPE</sequence>
<dbReference type="EMBL" id="JAIGNO010000005">
    <property type="protein sequence ID" value="MBX7482729.1"/>
    <property type="molecule type" value="Genomic_DNA"/>
</dbReference>
<proteinExistence type="predicted"/>
<accession>A0ABS7JA38</accession>
<dbReference type="Gene3D" id="3.30.500.20">
    <property type="entry name" value="BH3703-like domains"/>
    <property type="match status" value="1"/>
</dbReference>
<protein>
    <submittedName>
        <fullName evidence="1">Uncharacterized protein</fullName>
    </submittedName>
</protein>
<dbReference type="SUPFAM" id="SSF160424">
    <property type="entry name" value="BH3703-like"/>
    <property type="match status" value="1"/>
</dbReference>
<name>A0ABS7JA38_9SPHN</name>
<keyword evidence="2" id="KW-1185">Reference proteome</keyword>
<dbReference type="Proteomes" id="UP000755104">
    <property type="component" value="Unassembled WGS sequence"/>
</dbReference>
<gene>
    <name evidence="1" type="ORF">K3174_09300</name>
</gene>
<comment type="caution">
    <text evidence="1">The sequence shown here is derived from an EMBL/GenBank/DDBJ whole genome shotgun (WGS) entry which is preliminary data.</text>
</comment>